<comment type="subcellular location">
    <subcellularLocation>
        <location evidence="1">Secreted</location>
    </subcellularLocation>
</comment>
<comment type="caution">
    <text evidence="7">The sequence shown here is derived from an EMBL/GenBank/DDBJ whole genome shotgun (WGS) entry which is preliminary data.</text>
</comment>
<dbReference type="InterPro" id="IPR029034">
    <property type="entry name" value="Cystine-knot_cytokine"/>
</dbReference>
<dbReference type="GO" id="GO:0005615">
    <property type="term" value="C:extracellular space"/>
    <property type="evidence" value="ECO:0007669"/>
    <property type="project" value="TreeGrafter"/>
</dbReference>
<organism evidence="7 8">
    <name type="scientific">Elysia crispata</name>
    <name type="common">lettuce slug</name>
    <dbReference type="NCBI Taxonomy" id="231223"/>
    <lineage>
        <taxon>Eukaryota</taxon>
        <taxon>Metazoa</taxon>
        <taxon>Spiralia</taxon>
        <taxon>Lophotrochozoa</taxon>
        <taxon>Mollusca</taxon>
        <taxon>Gastropoda</taxon>
        <taxon>Heterobranchia</taxon>
        <taxon>Euthyneura</taxon>
        <taxon>Panpulmonata</taxon>
        <taxon>Sacoglossa</taxon>
        <taxon>Placobranchoidea</taxon>
        <taxon>Plakobranchidae</taxon>
        <taxon>Elysia</taxon>
    </lineage>
</organism>
<dbReference type="PANTHER" id="PTHR10494">
    <property type="entry name" value="BONE MORPHOGENETIC PROTEIN INHIBITOR, NOGGIN"/>
    <property type="match status" value="1"/>
</dbReference>
<feature type="region of interest" description="Disordered" evidence="6">
    <location>
        <begin position="401"/>
        <end position="430"/>
    </location>
</feature>
<evidence type="ECO:0000256" key="1">
    <source>
        <dbReference type="ARBA" id="ARBA00004613"/>
    </source>
</evidence>
<dbReference type="Gene3D" id="1.10.287.520">
    <property type="entry name" value="Helix hairpin bin"/>
    <property type="match status" value="1"/>
</dbReference>
<evidence type="ECO:0000256" key="4">
    <source>
        <dbReference type="ARBA" id="ARBA00022525"/>
    </source>
</evidence>
<dbReference type="Proteomes" id="UP001283361">
    <property type="component" value="Unassembled WGS sequence"/>
</dbReference>
<accession>A0AAE1DTP8</accession>
<evidence type="ECO:0000256" key="5">
    <source>
        <dbReference type="ARBA" id="ARBA00022729"/>
    </source>
</evidence>
<dbReference type="InterPro" id="IPR008717">
    <property type="entry name" value="Noggin"/>
</dbReference>
<evidence type="ECO:0000313" key="8">
    <source>
        <dbReference type="Proteomes" id="UP001283361"/>
    </source>
</evidence>
<sequence length="799" mass="86827">MNSTLTPFTSYVPGVADGMGSSSDTTSLFSTTAATTIPAHMNTTQMPFSTAQTGMSTDLNSTVASFSSEVTTGDFFGQTATAGLAQQFGRALSSYSLEPFKSNYWLHCLPRQYNLKRHLALIVGEKVAVQDGFRNPTPSLKGALFYSDLLGFIGLLTSPFHRRILHDLSPAMLSRIPTIVMAVYIVNSVLANYRSTAQDRFPSLPGLTPSHQRRGVELQGVEINPRLKLSKIFEPRKFHLREKNLFKKLGEDFDPSWMSVEQPPDFLKVSVNDERDPEIADEWIRSVNPWALIKSLNALNITQYGSLDVNIQHASKNQRMDNAVKMVMSVLQDWLVQKATCPVRFIWEDMGKLFWPRYIRKGYCSKEQDCSWPPGMICVPGEEKRLRMLFWKCVPRRAVRKRQGTRSSDSLPTKSDLRSDMPAVGSTKGSFQRALESVGTGRRFAAVSRSPTRGSLKSSRETTMNDAINKPEDGSQISADIQDLSSIMSKIKSHRQKRSTTIPKEMVGYISSHSLPQRDEAPAGNVPEPEAKEDYTICAFLDTQSIGLTAAAICAFLDTQSIGLTAAAICAFLDTQSIGLTAAAICAFVDIQSINLTLAAICAFVDTQSINLTLAAICAFVDTQSIDLTAAAICAFVDTQSIDLTAAAICAFVDTQSIDLTAAAICVFVDTQSINLTAAAICVFVDTQSINLTAAAICAFVDTQSIDLMAAAICVFLDTQSIDLTAAAICVFVDTQSINLTAAAICVFVDTQSINLTAAAICAFVDTQSIDLMAAAICVFLDTQSIELTAASICALLDT</sequence>
<keyword evidence="4" id="KW-0964">Secreted</keyword>
<evidence type="ECO:0000256" key="2">
    <source>
        <dbReference type="ARBA" id="ARBA00007480"/>
    </source>
</evidence>
<dbReference type="Pfam" id="PF05806">
    <property type="entry name" value="Noggin"/>
    <property type="match status" value="1"/>
</dbReference>
<feature type="compositionally biased region" description="Polar residues" evidence="6">
    <location>
        <begin position="449"/>
        <end position="466"/>
    </location>
</feature>
<evidence type="ECO:0000256" key="3">
    <source>
        <dbReference type="ARBA" id="ARBA00022473"/>
    </source>
</evidence>
<gene>
    <name evidence="7" type="ORF">RRG08_027875</name>
</gene>
<dbReference type="PANTHER" id="PTHR10494:SF6">
    <property type="entry name" value="NOGGIN"/>
    <property type="match status" value="1"/>
</dbReference>
<dbReference type="SUPFAM" id="SSF57501">
    <property type="entry name" value="Cystine-knot cytokines"/>
    <property type="match status" value="1"/>
</dbReference>
<dbReference type="EMBL" id="JAWDGP010002514">
    <property type="protein sequence ID" value="KAK3782327.1"/>
    <property type="molecule type" value="Genomic_DNA"/>
</dbReference>
<dbReference type="Gene3D" id="2.10.90.10">
    <property type="entry name" value="Cystine-knot cytokines"/>
    <property type="match status" value="1"/>
</dbReference>
<evidence type="ECO:0000256" key="6">
    <source>
        <dbReference type="SAM" id="MobiDB-lite"/>
    </source>
</evidence>
<comment type="similarity">
    <text evidence="2">Belongs to the noggin family.</text>
</comment>
<feature type="region of interest" description="Disordered" evidence="6">
    <location>
        <begin position="447"/>
        <end position="474"/>
    </location>
</feature>
<keyword evidence="8" id="KW-1185">Reference proteome</keyword>
<proteinExistence type="inferred from homology"/>
<dbReference type="GO" id="GO:0045596">
    <property type="term" value="P:negative regulation of cell differentiation"/>
    <property type="evidence" value="ECO:0007669"/>
    <property type="project" value="InterPro"/>
</dbReference>
<keyword evidence="5" id="KW-0732">Signal</keyword>
<dbReference type="GO" id="GO:0030514">
    <property type="term" value="P:negative regulation of BMP signaling pathway"/>
    <property type="evidence" value="ECO:0007669"/>
    <property type="project" value="InterPro"/>
</dbReference>
<name>A0AAE1DTP8_9GAST</name>
<dbReference type="AlphaFoldDB" id="A0AAE1DTP8"/>
<keyword evidence="3" id="KW-0217">Developmental protein</keyword>
<protein>
    <submittedName>
        <fullName evidence="7">Uncharacterized protein</fullName>
    </submittedName>
</protein>
<reference evidence="7" key="1">
    <citation type="journal article" date="2023" name="G3 (Bethesda)">
        <title>A reference genome for the long-term kleptoplast-retaining sea slug Elysia crispata morphotype clarki.</title>
        <authorList>
            <person name="Eastman K.E."/>
            <person name="Pendleton A.L."/>
            <person name="Shaikh M.A."/>
            <person name="Suttiyut T."/>
            <person name="Ogas R."/>
            <person name="Tomko P."/>
            <person name="Gavelis G."/>
            <person name="Widhalm J.R."/>
            <person name="Wisecaver J.H."/>
        </authorList>
    </citation>
    <scope>NUCLEOTIDE SEQUENCE</scope>
    <source>
        <strain evidence="7">ECLA1</strain>
    </source>
</reference>
<evidence type="ECO:0000313" key="7">
    <source>
        <dbReference type="EMBL" id="KAK3782327.1"/>
    </source>
</evidence>
<dbReference type="GO" id="GO:0009953">
    <property type="term" value="P:dorsal/ventral pattern formation"/>
    <property type="evidence" value="ECO:0007669"/>
    <property type="project" value="TreeGrafter"/>
</dbReference>